<protein>
    <submittedName>
        <fullName evidence="2">Uncharacterized protein</fullName>
    </submittedName>
</protein>
<dbReference type="EMBL" id="BK015795">
    <property type="protein sequence ID" value="DAE25232.1"/>
    <property type="molecule type" value="Genomic_DNA"/>
</dbReference>
<evidence type="ECO:0000313" key="2">
    <source>
        <dbReference type="EMBL" id="DAE25232.1"/>
    </source>
</evidence>
<evidence type="ECO:0000256" key="1">
    <source>
        <dbReference type="SAM" id="Phobius"/>
    </source>
</evidence>
<accession>A0A8S5R1K8</accession>
<organism evidence="2">
    <name type="scientific">Siphoviridae sp. ctWWc42</name>
    <dbReference type="NCBI Taxonomy" id="2826361"/>
    <lineage>
        <taxon>Viruses</taxon>
        <taxon>Duplodnaviria</taxon>
        <taxon>Heunggongvirae</taxon>
        <taxon>Uroviricota</taxon>
        <taxon>Caudoviricetes</taxon>
    </lineage>
</organism>
<proteinExistence type="predicted"/>
<sequence>MDKILALAIFGGTLSAICVTLVLVMLIEKKK</sequence>
<name>A0A8S5R1K8_9CAUD</name>
<feature type="transmembrane region" description="Helical" evidence="1">
    <location>
        <begin position="6"/>
        <end position="27"/>
    </location>
</feature>
<keyword evidence="1" id="KW-0812">Transmembrane</keyword>
<keyword evidence="1" id="KW-0472">Membrane</keyword>
<keyword evidence="1" id="KW-1133">Transmembrane helix</keyword>
<reference evidence="2" key="1">
    <citation type="journal article" date="2021" name="Proc. Natl. Acad. Sci. U.S.A.">
        <title>A Catalog of Tens of Thousands of Viruses from Human Metagenomes Reveals Hidden Associations with Chronic Diseases.</title>
        <authorList>
            <person name="Tisza M.J."/>
            <person name="Buck C.B."/>
        </authorList>
    </citation>
    <scope>NUCLEOTIDE SEQUENCE</scope>
    <source>
        <strain evidence="2">CtWWc42</strain>
    </source>
</reference>